<dbReference type="EMBL" id="JAGDFL010000452">
    <property type="protein sequence ID" value="KAG7388204.1"/>
    <property type="molecule type" value="Genomic_DNA"/>
</dbReference>
<sequence>MSSLSTARVGVRSLQTLFALLAVIFTWGGYVKNDDGQLGGLSPTFSILMNYTALLCGLYYVLPLKVLKLSATAPSVNFQRVVDGVLAVLLLLGGILLWASSGVSDCSAKNDKYEAYAGLQLFRCGNLTIGVIFTFITFVLYIVTLVWSIMRDSANDTQNEAVAAGYTSAVTPGASRADAYAAVDSRHPAVALTRRGVRVVQFVLSLIIFISVIAGYKAYFTGRFTSPTAMFLILVSWSCILYTLFHLIIVDILKKSRRPSVSVERFLDLLLAVLLLLFAILFAASHQVSDCSTINDVYEADTGSLGGSNVFRCGSLTRSYVLAFINCAFFLVTLALSFFSPNDGSSAAPNHVDVEPGQQV</sequence>
<proteinExistence type="predicted"/>
<feature type="transmembrane region" description="Helical" evidence="5">
    <location>
        <begin position="231"/>
        <end position="253"/>
    </location>
</feature>
<dbReference type="GO" id="GO:0016020">
    <property type="term" value="C:membrane"/>
    <property type="evidence" value="ECO:0007669"/>
    <property type="project" value="UniProtKB-SubCell"/>
</dbReference>
<gene>
    <name evidence="7" type="ORF">PHYBOEH_007993</name>
</gene>
<feature type="transmembrane region" description="Helical" evidence="5">
    <location>
        <begin position="320"/>
        <end position="339"/>
    </location>
</feature>
<feature type="domain" description="MARVEL" evidence="6">
    <location>
        <begin position="196"/>
        <end position="336"/>
    </location>
</feature>
<organism evidence="7 8">
    <name type="scientific">Phytophthora boehmeriae</name>
    <dbReference type="NCBI Taxonomy" id="109152"/>
    <lineage>
        <taxon>Eukaryota</taxon>
        <taxon>Sar</taxon>
        <taxon>Stramenopiles</taxon>
        <taxon>Oomycota</taxon>
        <taxon>Peronosporomycetes</taxon>
        <taxon>Peronosporales</taxon>
        <taxon>Peronosporaceae</taxon>
        <taxon>Phytophthora</taxon>
    </lineage>
</organism>
<reference evidence="7" key="1">
    <citation type="submission" date="2021-02" db="EMBL/GenBank/DDBJ databases">
        <authorList>
            <person name="Palmer J.M."/>
        </authorList>
    </citation>
    <scope>NUCLEOTIDE SEQUENCE</scope>
    <source>
        <strain evidence="7">SCRP23</strain>
    </source>
</reference>
<evidence type="ECO:0000256" key="4">
    <source>
        <dbReference type="ARBA" id="ARBA00023136"/>
    </source>
</evidence>
<evidence type="ECO:0000256" key="5">
    <source>
        <dbReference type="SAM" id="Phobius"/>
    </source>
</evidence>
<evidence type="ECO:0000259" key="6">
    <source>
        <dbReference type="Pfam" id="PF01284"/>
    </source>
</evidence>
<feature type="transmembrane region" description="Helical" evidence="5">
    <location>
        <begin position="12"/>
        <end position="30"/>
    </location>
</feature>
<dbReference type="PANTHER" id="PTHR28165">
    <property type="entry name" value="NON-CLASSICAL EXPORT PROTEIN 2-RELATED"/>
    <property type="match status" value="1"/>
</dbReference>
<feature type="transmembrane region" description="Helical" evidence="5">
    <location>
        <begin position="81"/>
        <end position="100"/>
    </location>
</feature>
<feature type="transmembrane region" description="Helical" evidence="5">
    <location>
        <begin position="199"/>
        <end position="219"/>
    </location>
</feature>
<dbReference type="InterPro" id="IPR052649">
    <property type="entry name" value="NCE102-like"/>
</dbReference>
<accession>A0A8T1W7M2</accession>
<dbReference type="PANTHER" id="PTHR28165:SF1">
    <property type="entry name" value="NON-CLASSICAL EXPORT PROTEIN 2-RELATED"/>
    <property type="match status" value="1"/>
</dbReference>
<evidence type="ECO:0000256" key="1">
    <source>
        <dbReference type="ARBA" id="ARBA00004141"/>
    </source>
</evidence>
<dbReference type="AlphaFoldDB" id="A0A8T1W7M2"/>
<evidence type="ECO:0000256" key="3">
    <source>
        <dbReference type="ARBA" id="ARBA00022989"/>
    </source>
</evidence>
<evidence type="ECO:0000313" key="7">
    <source>
        <dbReference type="EMBL" id="KAG7388204.1"/>
    </source>
</evidence>
<dbReference type="Pfam" id="PF01284">
    <property type="entry name" value="MARVEL"/>
    <property type="match status" value="1"/>
</dbReference>
<dbReference type="InterPro" id="IPR008253">
    <property type="entry name" value="Marvel"/>
</dbReference>
<keyword evidence="8" id="KW-1185">Reference proteome</keyword>
<comment type="subcellular location">
    <subcellularLocation>
        <location evidence="1">Membrane</location>
        <topology evidence="1">Multi-pass membrane protein</topology>
    </subcellularLocation>
</comment>
<dbReference type="OrthoDB" id="119052at2759"/>
<keyword evidence="3 5" id="KW-1133">Transmembrane helix</keyword>
<protein>
    <recommendedName>
        <fullName evidence="6">MARVEL domain-containing protein</fullName>
    </recommendedName>
</protein>
<comment type="caution">
    <text evidence="7">The sequence shown here is derived from an EMBL/GenBank/DDBJ whole genome shotgun (WGS) entry which is preliminary data.</text>
</comment>
<keyword evidence="4 5" id="KW-0472">Membrane</keyword>
<keyword evidence="2 5" id="KW-0812">Transmembrane</keyword>
<feature type="transmembrane region" description="Helical" evidence="5">
    <location>
        <begin position="120"/>
        <end position="143"/>
    </location>
</feature>
<evidence type="ECO:0000256" key="2">
    <source>
        <dbReference type="ARBA" id="ARBA00022692"/>
    </source>
</evidence>
<name>A0A8T1W7M2_9STRA</name>
<dbReference type="Proteomes" id="UP000693981">
    <property type="component" value="Unassembled WGS sequence"/>
</dbReference>
<feature type="transmembrane region" description="Helical" evidence="5">
    <location>
        <begin position="265"/>
        <end position="284"/>
    </location>
</feature>
<evidence type="ECO:0000313" key="8">
    <source>
        <dbReference type="Proteomes" id="UP000693981"/>
    </source>
</evidence>
<feature type="transmembrane region" description="Helical" evidence="5">
    <location>
        <begin position="42"/>
        <end position="61"/>
    </location>
</feature>